<accession>A0A2K8P5X5</accession>
<sequence>MQGERVLADTDVKHGIEAAPPQKDERGHGLGLAVVVDEPASAAMCAQCSFQPRHLLR</sequence>
<dbReference type="Proteomes" id="UP000231791">
    <property type="component" value="Chromosome"/>
</dbReference>
<dbReference type="KEGG" id="slx:SLAV_01075"/>
<protein>
    <submittedName>
        <fullName evidence="2">Uncharacterized protein</fullName>
    </submittedName>
</protein>
<organism evidence="2 3">
    <name type="scientific">Streptomyces lavendulae subsp. lavendulae</name>
    <dbReference type="NCBI Taxonomy" id="58340"/>
    <lineage>
        <taxon>Bacteria</taxon>
        <taxon>Bacillati</taxon>
        <taxon>Actinomycetota</taxon>
        <taxon>Actinomycetes</taxon>
        <taxon>Kitasatosporales</taxon>
        <taxon>Streptomycetaceae</taxon>
        <taxon>Streptomyces</taxon>
    </lineage>
</organism>
<gene>
    <name evidence="2" type="ORF">SLAV_01075</name>
</gene>
<proteinExistence type="predicted"/>
<dbReference type="EMBL" id="CP024985">
    <property type="protein sequence ID" value="ATZ22144.1"/>
    <property type="molecule type" value="Genomic_DNA"/>
</dbReference>
<evidence type="ECO:0000313" key="2">
    <source>
        <dbReference type="EMBL" id="ATZ22144.1"/>
    </source>
</evidence>
<keyword evidence="3" id="KW-1185">Reference proteome</keyword>
<feature type="region of interest" description="Disordered" evidence="1">
    <location>
        <begin position="1"/>
        <end position="27"/>
    </location>
</feature>
<evidence type="ECO:0000313" key="3">
    <source>
        <dbReference type="Proteomes" id="UP000231791"/>
    </source>
</evidence>
<evidence type="ECO:0000256" key="1">
    <source>
        <dbReference type="SAM" id="MobiDB-lite"/>
    </source>
</evidence>
<reference evidence="2 3" key="1">
    <citation type="submission" date="2017-11" db="EMBL/GenBank/DDBJ databases">
        <title>Complete genome sequence of Streptomyces lavendulae subsp. lavendulae CCM 3239 (formerly 'Streptomyces aureofaciens CCM 3239'), the producer of the angucycline-type antibiotic auricin.</title>
        <authorList>
            <person name="Busche T."/>
            <person name="Novakova R."/>
            <person name="Al'Dilaimi A."/>
            <person name="Homerova D."/>
            <person name="Feckova L."/>
            <person name="Rezuchova B."/>
            <person name="Mingyar E."/>
            <person name="Csolleiova D."/>
            <person name="Bekeova C."/>
            <person name="Winkler A."/>
            <person name="Sevcikova B."/>
            <person name="Kalinowski J."/>
            <person name="Kormanec J."/>
            <person name="Ruckert C."/>
        </authorList>
    </citation>
    <scope>NUCLEOTIDE SEQUENCE [LARGE SCALE GENOMIC DNA]</scope>
    <source>
        <strain evidence="2 3">CCM 3239</strain>
    </source>
</reference>
<name>A0A2K8P5X5_STRLA</name>
<dbReference type="AlphaFoldDB" id="A0A2K8P5X5"/>